<organism evidence="1 2">
    <name type="scientific">Petrolisthes cinctipes</name>
    <name type="common">Flat porcelain crab</name>
    <dbReference type="NCBI Taxonomy" id="88211"/>
    <lineage>
        <taxon>Eukaryota</taxon>
        <taxon>Metazoa</taxon>
        <taxon>Ecdysozoa</taxon>
        <taxon>Arthropoda</taxon>
        <taxon>Crustacea</taxon>
        <taxon>Multicrustacea</taxon>
        <taxon>Malacostraca</taxon>
        <taxon>Eumalacostraca</taxon>
        <taxon>Eucarida</taxon>
        <taxon>Decapoda</taxon>
        <taxon>Pleocyemata</taxon>
        <taxon>Anomura</taxon>
        <taxon>Galatheoidea</taxon>
        <taxon>Porcellanidae</taxon>
        <taxon>Petrolisthes</taxon>
    </lineage>
</organism>
<gene>
    <name evidence="1" type="ORF">Pcinc_008312</name>
</gene>
<protein>
    <submittedName>
        <fullName evidence="1">Uncharacterized protein</fullName>
    </submittedName>
</protein>
<name>A0AAE1G6T2_PETCI</name>
<sequence length="101" mass="11478">MPLATVKRPFKVSLNQQGRQVSGLKEGKYKEFKMVTDIIYGNSVIPTLVDRLRRRRSWSLVRRAKTEGQLFWSGDPWSGPVPVQGGKGYPDAYPQCQRGIL</sequence>
<proteinExistence type="predicted"/>
<evidence type="ECO:0000313" key="1">
    <source>
        <dbReference type="EMBL" id="KAK3887608.1"/>
    </source>
</evidence>
<accession>A0AAE1G6T2</accession>
<dbReference type="EMBL" id="JAWQEG010000621">
    <property type="protein sequence ID" value="KAK3887608.1"/>
    <property type="molecule type" value="Genomic_DNA"/>
</dbReference>
<dbReference type="AlphaFoldDB" id="A0AAE1G6T2"/>
<evidence type="ECO:0000313" key="2">
    <source>
        <dbReference type="Proteomes" id="UP001286313"/>
    </source>
</evidence>
<dbReference type="Proteomes" id="UP001286313">
    <property type="component" value="Unassembled WGS sequence"/>
</dbReference>
<comment type="caution">
    <text evidence="1">The sequence shown here is derived from an EMBL/GenBank/DDBJ whole genome shotgun (WGS) entry which is preliminary data.</text>
</comment>
<keyword evidence="2" id="KW-1185">Reference proteome</keyword>
<reference evidence="1" key="1">
    <citation type="submission" date="2023-10" db="EMBL/GenBank/DDBJ databases">
        <title>Genome assemblies of two species of porcelain crab, Petrolisthes cinctipes and Petrolisthes manimaculis (Anomura: Porcellanidae).</title>
        <authorList>
            <person name="Angst P."/>
        </authorList>
    </citation>
    <scope>NUCLEOTIDE SEQUENCE</scope>
    <source>
        <strain evidence="1">PB745_01</strain>
        <tissue evidence="1">Gill</tissue>
    </source>
</reference>